<comment type="caution">
    <text evidence="1">The sequence shown here is derived from an EMBL/GenBank/DDBJ whole genome shotgun (WGS) entry which is preliminary data.</text>
</comment>
<evidence type="ECO:0000313" key="2">
    <source>
        <dbReference type="Proteomes" id="UP000828048"/>
    </source>
</evidence>
<dbReference type="EMBL" id="CM037158">
    <property type="protein sequence ID" value="KAH7852358.1"/>
    <property type="molecule type" value="Genomic_DNA"/>
</dbReference>
<sequence>MGFYLPLLILLWPTAGTAAQQPPSAAAQTPPSTDYTDYLNMTAVVIFVVLVFTVFLAAIITIYIRDCSDETRIPRYSSSSTAAARALRLSSSGLDRAAIDSFPILNYSEIKHLRIGKGALSCAVCVSEFEEDETLRWLPKCDHVFHPECIDPWLASHSTCPLCRANLSRRIESTQSTEERNSTADVCGVRNQNQISIIVDGNQRIDTEPIKRVRMFPRPHSTGHSLVRLGEDCEMYTLRLPEGVRRQVERLDRGGTSDRRFCMTPPPFPSGTGFLWSARVGVVDNDVTVVESSKAFPKSPLEYLDGKSVQ</sequence>
<dbReference type="Proteomes" id="UP000828048">
    <property type="component" value="Chromosome 8"/>
</dbReference>
<keyword evidence="2" id="KW-1185">Reference proteome</keyword>
<evidence type="ECO:0000313" key="1">
    <source>
        <dbReference type="EMBL" id="KAH7852358.1"/>
    </source>
</evidence>
<reference evidence="1 2" key="1">
    <citation type="journal article" date="2021" name="Hortic Res">
        <title>High-quality reference genome and annotation aids understanding of berry development for evergreen blueberry (Vaccinium darrowii).</title>
        <authorList>
            <person name="Yu J."/>
            <person name="Hulse-Kemp A.M."/>
            <person name="Babiker E."/>
            <person name="Staton M."/>
        </authorList>
    </citation>
    <scope>NUCLEOTIDE SEQUENCE [LARGE SCALE GENOMIC DNA]</scope>
    <source>
        <strain evidence="2">cv. NJ 8807/NJ 8810</strain>
        <tissue evidence="1">Young leaf</tissue>
    </source>
</reference>
<name>A0ACB7YGP0_9ERIC</name>
<accession>A0ACB7YGP0</accession>
<protein>
    <submittedName>
        <fullName evidence="1">Uncharacterized protein</fullName>
    </submittedName>
</protein>
<organism evidence="1 2">
    <name type="scientific">Vaccinium darrowii</name>
    <dbReference type="NCBI Taxonomy" id="229202"/>
    <lineage>
        <taxon>Eukaryota</taxon>
        <taxon>Viridiplantae</taxon>
        <taxon>Streptophyta</taxon>
        <taxon>Embryophyta</taxon>
        <taxon>Tracheophyta</taxon>
        <taxon>Spermatophyta</taxon>
        <taxon>Magnoliopsida</taxon>
        <taxon>eudicotyledons</taxon>
        <taxon>Gunneridae</taxon>
        <taxon>Pentapetalae</taxon>
        <taxon>asterids</taxon>
        <taxon>Ericales</taxon>
        <taxon>Ericaceae</taxon>
        <taxon>Vaccinioideae</taxon>
        <taxon>Vaccinieae</taxon>
        <taxon>Vaccinium</taxon>
    </lineage>
</organism>
<gene>
    <name evidence="1" type="ORF">Vadar_023885</name>
</gene>
<proteinExistence type="predicted"/>